<dbReference type="Pfam" id="PF01729">
    <property type="entry name" value="QRPTase_C"/>
    <property type="match status" value="1"/>
</dbReference>
<dbReference type="GO" id="GO:0005737">
    <property type="term" value="C:cytoplasm"/>
    <property type="evidence" value="ECO:0007669"/>
    <property type="project" value="TreeGrafter"/>
</dbReference>
<dbReference type="GO" id="GO:0004514">
    <property type="term" value="F:nicotinate-nucleotide diphosphorylase (carboxylating) activity"/>
    <property type="evidence" value="ECO:0007669"/>
    <property type="project" value="InterPro"/>
</dbReference>
<gene>
    <name evidence="5" type="ORF">S01H1_80994</name>
</gene>
<proteinExistence type="inferred from homology"/>
<keyword evidence="3" id="KW-0808">Transferase</keyword>
<name>X0Y6E7_9ZZZZ</name>
<dbReference type="GO" id="GO:0009435">
    <property type="term" value="P:NAD+ biosynthetic process"/>
    <property type="evidence" value="ECO:0007669"/>
    <property type="project" value="InterPro"/>
</dbReference>
<evidence type="ECO:0000259" key="4">
    <source>
        <dbReference type="Pfam" id="PF01729"/>
    </source>
</evidence>
<dbReference type="InterPro" id="IPR036068">
    <property type="entry name" value="Nicotinate_pribotase-like_C"/>
</dbReference>
<dbReference type="Gene3D" id="3.20.20.70">
    <property type="entry name" value="Aldolase class I"/>
    <property type="match status" value="1"/>
</dbReference>
<evidence type="ECO:0000256" key="1">
    <source>
        <dbReference type="ARBA" id="ARBA00009400"/>
    </source>
</evidence>
<dbReference type="EMBL" id="BARS01054761">
    <property type="protein sequence ID" value="GAG51454.1"/>
    <property type="molecule type" value="Genomic_DNA"/>
</dbReference>
<comment type="caution">
    <text evidence="5">The sequence shown here is derived from an EMBL/GenBank/DDBJ whole genome shotgun (WGS) entry which is preliminary data.</text>
</comment>
<feature type="domain" description="Quinolinate phosphoribosyl transferase C-terminal" evidence="4">
    <location>
        <begin position="2"/>
        <end position="168"/>
    </location>
</feature>
<dbReference type="PANTHER" id="PTHR32179">
    <property type="entry name" value="NICOTINATE-NUCLEOTIDE PYROPHOSPHORYLASE [CARBOXYLATING]"/>
    <property type="match status" value="1"/>
</dbReference>
<dbReference type="FunFam" id="3.20.20.70:FF:000030">
    <property type="entry name" value="Nicotinate-nucleotide pyrophosphorylase, carboxylating"/>
    <property type="match status" value="1"/>
</dbReference>
<dbReference type="InterPro" id="IPR013785">
    <property type="entry name" value="Aldolase_TIM"/>
</dbReference>
<organism evidence="5">
    <name type="scientific">marine sediment metagenome</name>
    <dbReference type="NCBI Taxonomy" id="412755"/>
    <lineage>
        <taxon>unclassified sequences</taxon>
        <taxon>metagenomes</taxon>
        <taxon>ecological metagenomes</taxon>
    </lineage>
</organism>
<dbReference type="SUPFAM" id="SSF51690">
    <property type="entry name" value="Nicotinate/Quinolinate PRTase C-terminal domain-like"/>
    <property type="match status" value="1"/>
</dbReference>
<dbReference type="PANTHER" id="PTHR32179:SF3">
    <property type="entry name" value="NICOTINATE-NUCLEOTIDE PYROPHOSPHORYLASE [CARBOXYLATING]"/>
    <property type="match status" value="1"/>
</dbReference>
<keyword evidence="2" id="KW-0328">Glycosyltransferase</keyword>
<evidence type="ECO:0000313" key="5">
    <source>
        <dbReference type="EMBL" id="GAG51454.1"/>
    </source>
</evidence>
<dbReference type="InterPro" id="IPR027277">
    <property type="entry name" value="NadC/ModD"/>
</dbReference>
<dbReference type="AlphaFoldDB" id="X0Y6E7"/>
<dbReference type="InterPro" id="IPR002638">
    <property type="entry name" value="Quinolinate_PRibosylTrfase_C"/>
</dbReference>
<evidence type="ECO:0000256" key="3">
    <source>
        <dbReference type="ARBA" id="ARBA00022679"/>
    </source>
</evidence>
<dbReference type="GO" id="GO:0034213">
    <property type="term" value="P:quinolinate catabolic process"/>
    <property type="evidence" value="ECO:0007669"/>
    <property type="project" value="TreeGrafter"/>
</dbReference>
<protein>
    <recommendedName>
        <fullName evidence="4">Quinolinate phosphoribosyl transferase C-terminal domain-containing protein</fullName>
    </recommendedName>
</protein>
<accession>X0Y6E7</accession>
<evidence type="ECO:0000256" key="2">
    <source>
        <dbReference type="ARBA" id="ARBA00022676"/>
    </source>
</evidence>
<sequence>AVAGTKAKIYDTRKTVPGWRQLDKYAVRCGGGSNHRMGLHDAILVKDNHLAKIETNELATAAFEMIDEAAKLTPPPEFVEFEVDTMEQLDELLQVSGIDVILLDNFAIERMRKAVARRDKAGLTSKVELEASGNIDLNNVGAVADTGVDRIAVGAITHSAPALDLGMEIESH</sequence>
<comment type="similarity">
    <text evidence="1">Belongs to the NadC/ModD family.</text>
</comment>
<reference evidence="5" key="1">
    <citation type="journal article" date="2014" name="Front. Microbiol.">
        <title>High frequency of phylogenetically diverse reductive dehalogenase-homologous genes in deep subseafloor sedimentary metagenomes.</title>
        <authorList>
            <person name="Kawai M."/>
            <person name="Futagami T."/>
            <person name="Toyoda A."/>
            <person name="Takaki Y."/>
            <person name="Nishi S."/>
            <person name="Hori S."/>
            <person name="Arai W."/>
            <person name="Tsubouchi T."/>
            <person name="Morono Y."/>
            <person name="Uchiyama I."/>
            <person name="Ito T."/>
            <person name="Fujiyama A."/>
            <person name="Inagaki F."/>
            <person name="Takami H."/>
        </authorList>
    </citation>
    <scope>NUCLEOTIDE SEQUENCE</scope>
    <source>
        <strain evidence="5">Expedition CK06-06</strain>
    </source>
</reference>
<feature type="non-terminal residue" evidence="5">
    <location>
        <position position="1"/>
    </location>
</feature>